<dbReference type="EMBL" id="MBTF01000014">
    <property type="protein sequence ID" value="OOQ59239.1"/>
    <property type="molecule type" value="Genomic_DNA"/>
</dbReference>
<dbReference type="Proteomes" id="UP000189739">
    <property type="component" value="Unassembled WGS sequence"/>
</dbReference>
<name>A0A1S9PEA2_9SPHI</name>
<proteinExistence type="predicted"/>
<keyword evidence="2" id="KW-1185">Reference proteome</keyword>
<accession>A0A1S9PEA2</accession>
<protein>
    <submittedName>
        <fullName evidence="1">Uncharacterized protein</fullName>
    </submittedName>
</protein>
<evidence type="ECO:0000313" key="1">
    <source>
        <dbReference type="EMBL" id="OOQ59239.1"/>
    </source>
</evidence>
<sequence>MKYLKIFVVTIIAIFAFEGAHAQVVVKARIGAPAPRRTVVVNGPVYHRTYYRRTVARPVVYHRPYRRTVVVSRPAPRRTVVYHRPYKRTVVVRRY</sequence>
<dbReference type="AlphaFoldDB" id="A0A1S9PEA2"/>
<comment type="caution">
    <text evidence="1">The sequence shown here is derived from an EMBL/GenBank/DDBJ whole genome shotgun (WGS) entry which is preliminary data.</text>
</comment>
<organism evidence="1 2">
    <name type="scientific">Mucilaginibacter pedocola</name>
    <dbReference type="NCBI Taxonomy" id="1792845"/>
    <lineage>
        <taxon>Bacteria</taxon>
        <taxon>Pseudomonadati</taxon>
        <taxon>Bacteroidota</taxon>
        <taxon>Sphingobacteriia</taxon>
        <taxon>Sphingobacteriales</taxon>
        <taxon>Sphingobacteriaceae</taxon>
        <taxon>Mucilaginibacter</taxon>
    </lineage>
</organism>
<evidence type="ECO:0000313" key="2">
    <source>
        <dbReference type="Proteomes" id="UP000189739"/>
    </source>
</evidence>
<reference evidence="1 2" key="1">
    <citation type="submission" date="2016-07" db="EMBL/GenBank/DDBJ databases">
        <title>Genomic analysis of zinc-resistant bacterium Mucilaginibacter pedocola TBZ30.</title>
        <authorList>
            <person name="Huang J."/>
            <person name="Tang J."/>
        </authorList>
    </citation>
    <scope>NUCLEOTIDE SEQUENCE [LARGE SCALE GENOMIC DNA]</scope>
    <source>
        <strain evidence="1 2">TBZ30</strain>
    </source>
</reference>
<gene>
    <name evidence="1" type="ORF">BC343_28370</name>
</gene>
<dbReference type="OrthoDB" id="798067at2"/>
<dbReference type="RefSeq" id="WP_078348737.1">
    <property type="nucleotide sequence ID" value="NZ_MBTF01000014.1"/>
</dbReference>